<dbReference type="PROSITE" id="PS50931">
    <property type="entry name" value="HTH_LYSR"/>
    <property type="match status" value="1"/>
</dbReference>
<dbReference type="STRING" id="1178482.AR456_00515"/>
<dbReference type="RefSeq" id="WP_021817002.1">
    <property type="nucleotide sequence ID" value="NZ_AVBC01000008.1"/>
</dbReference>
<keyword evidence="4" id="KW-0804">Transcription</keyword>
<dbReference type="GO" id="GO:0003677">
    <property type="term" value="F:DNA binding"/>
    <property type="evidence" value="ECO:0007669"/>
    <property type="project" value="UniProtKB-KW"/>
</dbReference>
<dbReference type="SUPFAM" id="SSF46785">
    <property type="entry name" value="Winged helix' DNA-binding domain"/>
    <property type="match status" value="1"/>
</dbReference>
<dbReference type="InterPro" id="IPR036390">
    <property type="entry name" value="WH_DNA-bd_sf"/>
</dbReference>
<dbReference type="EMBL" id="AVBC01000008">
    <property type="protein sequence ID" value="ERL53342.1"/>
    <property type="molecule type" value="Genomic_DNA"/>
</dbReference>
<protein>
    <recommendedName>
        <fullName evidence="5">HTH lysR-type domain-containing protein</fullName>
    </recommendedName>
</protein>
<dbReference type="KEGG" id="hhu:AR456_00515"/>
<dbReference type="GO" id="GO:0032993">
    <property type="term" value="C:protein-DNA complex"/>
    <property type="evidence" value="ECO:0007669"/>
    <property type="project" value="TreeGrafter"/>
</dbReference>
<organism evidence="6 7">
    <name type="scientific">Halomonas huangheensis</name>
    <dbReference type="NCBI Taxonomy" id="1178482"/>
    <lineage>
        <taxon>Bacteria</taxon>
        <taxon>Pseudomonadati</taxon>
        <taxon>Pseudomonadota</taxon>
        <taxon>Gammaproteobacteria</taxon>
        <taxon>Oceanospirillales</taxon>
        <taxon>Halomonadaceae</taxon>
        <taxon>Halomonas</taxon>
    </lineage>
</organism>
<dbReference type="FunFam" id="1.10.10.10:FF:000001">
    <property type="entry name" value="LysR family transcriptional regulator"/>
    <property type="match status" value="1"/>
</dbReference>
<keyword evidence="7" id="KW-1185">Reference proteome</keyword>
<dbReference type="InterPro" id="IPR000847">
    <property type="entry name" value="LysR_HTH_N"/>
</dbReference>
<comment type="caution">
    <text evidence="6">The sequence shown here is derived from an EMBL/GenBank/DDBJ whole genome shotgun (WGS) entry which is preliminary data.</text>
</comment>
<comment type="similarity">
    <text evidence="1">Belongs to the LysR transcriptional regulatory family.</text>
</comment>
<dbReference type="AlphaFoldDB" id="W1NCR3"/>
<dbReference type="SUPFAM" id="SSF53850">
    <property type="entry name" value="Periplasmic binding protein-like II"/>
    <property type="match status" value="1"/>
</dbReference>
<dbReference type="PANTHER" id="PTHR30346">
    <property type="entry name" value="TRANSCRIPTIONAL DUAL REGULATOR HCAR-RELATED"/>
    <property type="match status" value="1"/>
</dbReference>
<reference evidence="6 7" key="1">
    <citation type="submission" date="2013-08" db="EMBL/GenBank/DDBJ databases">
        <title>draft genome of Halomonas huanghegensis, strain BJGMM-B45T.</title>
        <authorList>
            <person name="Miao C."/>
            <person name="Wan Y."/>
            <person name="Jin W."/>
        </authorList>
    </citation>
    <scope>NUCLEOTIDE SEQUENCE [LARGE SCALE GENOMIC DNA]</scope>
    <source>
        <strain evidence="6 7">BJGMM-B45</strain>
    </source>
</reference>
<dbReference type="Gene3D" id="1.10.10.10">
    <property type="entry name" value="Winged helix-like DNA-binding domain superfamily/Winged helix DNA-binding domain"/>
    <property type="match status" value="1"/>
</dbReference>
<feature type="domain" description="HTH lysR-type" evidence="5">
    <location>
        <begin position="5"/>
        <end position="62"/>
    </location>
</feature>
<keyword evidence="3" id="KW-0238">DNA-binding</keyword>
<evidence type="ECO:0000256" key="4">
    <source>
        <dbReference type="ARBA" id="ARBA00023163"/>
    </source>
</evidence>
<dbReference type="PRINTS" id="PR00039">
    <property type="entry name" value="HTHLYSR"/>
</dbReference>
<evidence type="ECO:0000256" key="3">
    <source>
        <dbReference type="ARBA" id="ARBA00023125"/>
    </source>
</evidence>
<evidence type="ECO:0000259" key="5">
    <source>
        <dbReference type="PROSITE" id="PS50931"/>
    </source>
</evidence>
<keyword evidence="2" id="KW-0805">Transcription regulation</keyword>
<dbReference type="Pfam" id="PF00126">
    <property type="entry name" value="HTH_1"/>
    <property type="match status" value="1"/>
</dbReference>
<gene>
    <name evidence="6" type="ORF">BJB45_21130</name>
</gene>
<proteinExistence type="inferred from homology"/>
<dbReference type="eggNOG" id="COG0583">
    <property type="taxonomic scope" value="Bacteria"/>
</dbReference>
<evidence type="ECO:0000313" key="6">
    <source>
        <dbReference type="EMBL" id="ERL53342.1"/>
    </source>
</evidence>
<dbReference type="Pfam" id="PF03466">
    <property type="entry name" value="LysR_substrate"/>
    <property type="match status" value="1"/>
</dbReference>
<sequence>MSYRLRIDRLESFLSVADTGNFRQAAARLHISQPPLTRRIQALEAELGVALFERTTRRVTLTDAGRRLANRLRPCFAEIEAACEEARQASDNPTGRLTIGMTSALDPSAFPTRQQLERRLLEHQLLEHQPIEHPSVENPSAEHPRQAEIQLIRASSRELMSRLLDRQGETCPKLAFIGMPSEVPDAIETTRIGHEPLWVALPSGHPQAALEVIDLRVLNSTTLLWFPRRDNPVYFDHCERVFREGGYHPPRSEEPEDHHHLLAAVAAGEGVALMPASYLGTSRDGVDVRPLSERWQALGTDICLAWRRDDHEAYRLARRLVARSS</sequence>
<dbReference type="CDD" id="cd08414">
    <property type="entry name" value="PBP2_LTTR_aromatics_like"/>
    <property type="match status" value="1"/>
</dbReference>
<name>W1NCR3_9GAMM</name>
<dbReference type="GO" id="GO:0003700">
    <property type="term" value="F:DNA-binding transcription factor activity"/>
    <property type="evidence" value="ECO:0007669"/>
    <property type="project" value="InterPro"/>
</dbReference>
<dbReference type="InterPro" id="IPR036388">
    <property type="entry name" value="WH-like_DNA-bd_sf"/>
</dbReference>
<evidence type="ECO:0000256" key="2">
    <source>
        <dbReference type="ARBA" id="ARBA00023015"/>
    </source>
</evidence>
<dbReference type="Gene3D" id="3.40.190.10">
    <property type="entry name" value="Periplasmic binding protein-like II"/>
    <property type="match status" value="2"/>
</dbReference>
<dbReference type="InterPro" id="IPR005119">
    <property type="entry name" value="LysR_subst-bd"/>
</dbReference>
<dbReference type="PANTHER" id="PTHR30346:SF17">
    <property type="entry name" value="LYSR FAMILY TRANSCRIPTIONAL REGULATOR"/>
    <property type="match status" value="1"/>
</dbReference>
<evidence type="ECO:0000256" key="1">
    <source>
        <dbReference type="ARBA" id="ARBA00009437"/>
    </source>
</evidence>
<dbReference type="Proteomes" id="UP000019113">
    <property type="component" value="Unassembled WGS sequence"/>
</dbReference>
<evidence type="ECO:0000313" key="7">
    <source>
        <dbReference type="Proteomes" id="UP000019113"/>
    </source>
</evidence>
<dbReference type="PATRIC" id="fig|1178482.3.peg.57"/>
<accession>W1NCR3</accession>